<dbReference type="Proteomes" id="UP000488956">
    <property type="component" value="Unassembled WGS sequence"/>
</dbReference>
<dbReference type="AlphaFoldDB" id="A0A6G0JXX1"/>
<reference evidence="2 3" key="1">
    <citation type="submission" date="2018-09" db="EMBL/GenBank/DDBJ databases">
        <title>Genomic investigation of the strawberry pathogen Phytophthora fragariae indicates pathogenicity is determined by transcriptional variation in three key races.</title>
        <authorList>
            <person name="Adams T.M."/>
            <person name="Armitage A.D."/>
            <person name="Sobczyk M.K."/>
            <person name="Bates H.J."/>
            <person name="Dunwell J.M."/>
            <person name="Nellist C.F."/>
            <person name="Harrison R.J."/>
        </authorList>
    </citation>
    <scope>NUCLEOTIDE SEQUENCE [LARGE SCALE GENOMIC DNA]</scope>
    <source>
        <strain evidence="2 3">ONT-3</strain>
    </source>
</reference>
<feature type="region of interest" description="Disordered" evidence="1">
    <location>
        <begin position="1"/>
        <end position="104"/>
    </location>
</feature>
<dbReference type="EMBL" id="QXFX01003134">
    <property type="protein sequence ID" value="KAE9070980.1"/>
    <property type="molecule type" value="Genomic_DNA"/>
</dbReference>
<protein>
    <submittedName>
        <fullName evidence="2">Uncharacterized protein</fullName>
    </submittedName>
</protein>
<evidence type="ECO:0000313" key="2">
    <source>
        <dbReference type="EMBL" id="KAE9070980.1"/>
    </source>
</evidence>
<proteinExistence type="predicted"/>
<organism evidence="2 3">
    <name type="scientific">Phytophthora fragariae</name>
    <dbReference type="NCBI Taxonomy" id="53985"/>
    <lineage>
        <taxon>Eukaryota</taxon>
        <taxon>Sar</taxon>
        <taxon>Stramenopiles</taxon>
        <taxon>Oomycota</taxon>
        <taxon>Peronosporomycetes</taxon>
        <taxon>Peronosporales</taxon>
        <taxon>Peronosporaceae</taxon>
        <taxon>Phytophthora</taxon>
    </lineage>
</organism>
<comment type="caution">
    <text evidence="2">The sequence shown here is derived from an EMBL/GenBank/DDBJ whole genome shotgun (WGS) entry which is preliminary data.</text>
</comment>
<accession>A0A6G0JXX1</accession>
<feature type="compositionally biased region" description="Acidic residues" evidence="1">
    <location>
        <begin position="74"/>
        <end position="83"/>
    </location>
</feature>
<evidence type="ECO:0000313" key="3">
    <source>
        <dbReference type="Proteomes" id="UP000488956"/>
    </source>
</evidence>
<gene>
    <name evidence="2" type="ORF">PF010_g26060</name>
</gene>
<name>A0A6G0JXX1_9STRA</name>
<evidence type="ECO:0000256" key="1">
    <source>
        <dbReference type="SAM" id="MobiDB-lite"/>
    </source>
</evidence>
<feature type="compositionally biased region" description="Acidic residues" evidence="1">
    <location>
        <begin position="93"/>
        <end position="104"/>
    </location>
</feature>
<sequence length="466" mass="53549">MQVSDQPPDNPGEVIDVSTPSPPPERNKGDQLAGAKRHPELTNDQEEPQVTGTPKRRWTDAGATTKDTTMATVLEEDDEEESKMDEPGFQEKQEEDPPTYEETTEEPLTFAEMYLYMHGELAGKELQDAKETVSVMEYVRSMFKTVFKTHPTQSLAESKRHYPELTDEETDQLLRLFLMDIAVGRADARKWRARLYDIVRSVYKTRRSMMDIVDHRIATSQAAVAPVVNAWTQQNEQQKTDNENDMDVDMTGVDNSPYRFLKSVYTASEITLYRKICETPYGFPSKIRKPTEKEKNIIRGLLEGSILCAHLPAFLKRVCTNAALRMIQNTIQAQVEGDLVLQLPTDFPVYPDFQSRERLVGMILLGIRKSEHPEARVVALLKNAKQVCYDKRGHAVHLIFWTREQAAIWGKEFKTLPFRNRNFALRNEHAEEVDTPMDPHKDQQQFGHVKWELTESEMKSQEDVTT</sequence>